<evidence type="ECO:0000256" key="4">
    <source>
        <dbReference type="ARBA" id="ARBA00023002"/>
    </source>
</evidence>
<dbReference type="InterPro" id="IPR000415">
    <property type="entry name" value="Nitroreductase-like"/>
</dbReference>
<dbReference type="PANTHER" id="PTHR43425:SF2">
    <property type="entry name" value="OXYGEN-INSENSITIVE NADPH NITROREDUCTASE"/>
    <property type="match status" value="1"/>
</dbReference>
<comment type="similarity">
    <text evidence="1 5">Belongs to the flavin oxidoreductase frp family.</text>
</comment>
<dbReference type="KEGG" id="tum:CBW65_03335"/>
<dbReference type="Proteomes" id="UP000195437">
    <property type="component" value="Chromosome"/>
</dbReference>
<proteinExistence type="inferred from homology"/>
<evidence type="ECO:0000313" key="7">
    <source>
        <dbReference type="EMBL" id="ARU60196.1"/>
    </source>
</evidence>
<dbReference type="SUPFAM" id="SSF55469">
    <property type="entry name" value="FMN-dependent nitroreductase-like"/>
    <property type="match status" value="1"/>
</dbReference>
<evidence type="ECO:0000259" key="6">
    <source>
        <dbReference type="Pfam" id="PF00881"/>
    </source>
</evidence>
<sequence>MNPTIDLLQGHRSIRKFKPTPLSDEQKQAIIQSAQMASSSSNIQAYSVIGVTDPELKKELARLAGNQSYVEECGLFLVWCADLYRLQQACAKHGVDMQHQYVESFLVSTVDVSLAAQNAAVAAEALGLGIVYIGGIRQNPAAVTELLKLPKLVYPVFGMCVGVPDQEPFHRPRLSTPSVYHENTYQPSQIAQGIEDYDQTMRDYYHERSGGKMDTTWSKQISEKYAHPSRAHMRAFLDDQGFGFE</sequence>
<dbReference type="PANTHER" id="PTHR43425">
    <property type="entry name" value="OXYGEN-INSENSITIVE NADPH NITROREDUCTASE"/>
    <property type="match status" value="1"/>
</dbReference>
<gene>
    <name evidence="7" type="ORF">CBW65_03335</name>
</gene>
<dbReference type="RefSeq" id="WP_087455583.1">
    <property type="nucleotide sequence ID" value="NZ_CP021434.1"/>
</dbReference>
<keyword evidence="2 5" id="KW-0285">Flavoprotein</keyword>
<protein>
    <submittedName>
        <fullName evidence="7">Nitroreductase A</fullName>
    </submittedName>
</protein>
<evidence type="ECO:0000256" key="1">
    <source>
        <dbReference type="ARBA" id="ARBA00008366"/>
    </source>
</evidence>
<dbReference type="NCBIfam" id="NF008033">
    <property type="entry name" value="PRK10765.1"/>
    <property type="match status" value="1"/>
</dbReference>
<evidence type="ECO:0000256" key="3">
    <source>
        <dbReference type="ARBA" id="ARBA00022643"/>
    </source>
</evidence>
<keyword evidence="3 5" id="KW-0288">FMN</keyword>
<feature type="domain" description="Nitroreductase" evidence="6">
    <location>
        <begin position="9"/>
        <end position="162"/>
    </location>
</feature>
<evidence type="ECO:0000313" key="8">
    <source>
        <dbReference type="Proteomes" id="UP000195437"/>
    </source>
</evidence>
<evidence type="ECO:0000256" key="2">
    <source>
        <dbReference type="ARBA" id="ARBA00022630"/>
    </source>
</evidence>
<dbReference type="PIRSF" id="PIRSF005426">
    <property type="entry name" value="Frp"/>
    <property type="match status" value="1"/>
</dbReference>
<keyword evidence="8" id="KW-1185">Reference proteome</keyword>
<keyword evidence="5" id="KW-0521">NADP</keyword>
<dbReference type="OrthoDB" id="9775805at2"/>
<dbReference type="InterPro" id="IPR029479">
    <property type="entry name" value="Nitroreductase"/>
</dbReference>
<keyword evidence="4 5" id="KW-0560">Oxidoreductase</keyword>
<organism evidence="7 8">
    <name type="scientific">Tumebacillus avium</name>
    <dbReference type="NCBI Taxonomy" id="1903704"/>
    <lineage>
        <taxon>Bacteria</taxon>
        <taxon>Bacillati</taxon>
        <taxon>Bacillota</taxon>
        <taxon>Bacilli</taxon>
        <taxon>Bacillales</taxon>
        <taxon>Alicyclobacillaceae</taxon>
        <taxon>Tumebacillus</taxon>
    </lineage>
</organism>
<reference evidence="8" key="1">
    <citation type="submission" date="2017-05" db="EMBL/GenBank/DDBJ databases">
        <authorList>
            <person name="Sung H."/>
        </authorList>
    </citation>
    <scope>NUCLEOTIDE SEQUENCE [LARGE SCALE GENOMIC DNA]</scope>
    <source>
        <strain evidence="8">AR23208</strain>
    </source>
</reference>
<dbReference type="Pfam" id="PF00881">
    <property type="entry name" value="Nitroreductase"/>
    <property type="match status" value="1"/>
</dbReference>
<dbReference type="CDD" id="cd02146">
    <property type="entry name" value="NfsA-like"/>
    <property type="match status" value="1"/>
</dbReference>
<dbReference type="InterPro" id="IPR016446">
    <property type="entry name" value="Flavin_OxRdtase_Frp"/>
</dbReference>
<accession>A0A1Y0IK27</accession>
<evidence type="ECO:0000256" key="5">
    <source>
        <dbReference type="PIRNR" id="PIRNR005426"/>
    </source>
</evidence>
<dbReference type="EMBL" id="CP021434">
    <property type="protein sequence ID" value="ARU60196.1"/>
    <property type="molecule type" value="Genomic_DNA"/>
</dbReference>
<dbReference type="GO" id="GO:0016491">
    <property type="term" value="F:oxidoreductase activity"/>
    <property type="evidence" value="ECO:0007669"/>
    <property type="project" value="UniProtKB-UniRule"/>
</dbReference>
<dbReference type="AlphaFoldDB" id="A0A1Y0IK27"/>
<name>A0A1Y0IK27_9BACL</name>
<dbReference type="Gene3D" id="3.40.109.10">
    <property type="entry name" value="NADH Oxidase"/>
    <property type="match status" value="1"/>
</dbReference>